<keyword evidence="3" id="KW-0238">DNA-binding</keyword>
<keyword evidence="2" id="KW-0067">ATP-binding</keyword>
<evidence type="ECO:0000313" key="5">
    <source>
        <dbReference type="EMBL" id="SVC01339.1"/>
    </source>
</evidence>
<keyword evidence="1" id="KW-0547">Nucleotide-binding</keyword>
<dbReference type="GO" id="GO:0005524">
    <property type="term" value="F:ATP binding"/>
    <property type="evidence" value="ECO:0007669"/>
    <property type="project" value="UniProtKB-KW"/>
</dbReference>
<dbReference type="InterPro" id="IPR000432">
    <property type="entry name" value="DNA_mismatch_repair_MutS_C"/>
</dbReference>
<protein>
    <recommendedName>
        <fullName evidence="4">DNA mismatch repair proteins mutS family domain-containing protein</fullName>
    </recommendedName>
</protein>
<dbReference type="InterPro" id="IPR036187">
    <property type="entry name" value="DNA_mismatch_repair_MutS_sf"/>
</dbReference>
<dbReference type="Gene3D" id="3.40.50.300">
    <property type="entry name" value="P-loop containing nucleotide triphosphate hydrolases"/>
    <property type="match status" value="1"/>
</dbReference>
<feature type="non-terminal residue" evidence="5">
    <location>
        <position position="356"/>
    </location>
</feature>
<sequence length="356" mass="40040">LTPENFQQLYRLFIISSGVKRFLKKTEFPLWYIHSKGLINSKSAQSKIEKVFDDGFQIKNDASPELKRLTRSVVKTESSIKETLQKVFMRAKQEDWLGGDQIVFRNGRSVLPLKASSKRKVKGIIQDQSATGQTAFIEPLEIIELNNQLTELRNNITEEKHRTLRELTTYFQPMSNEIQESFNILKYIDRHFTMAKLAHQIKAIRPEINKGGEIKLEKAINPLFTLADKNAVSLNLKLNNEKVLLLSGPNAGGKTVVLKSLGLYALMAQCGLYIPAKNAQLPIYTRFIADIGDRQSIEDDLSTFSAHIQNLAEIVEKADENTLILLDELGTGTDPDVGAALSRAILETLLKKNSTV</sequence>
<name>A0A382IQ12_9ZZZZ</name>
<dbReference type="AlphaFoldDB" id="A0A382IQ12"/>
<accession>A0A382IQ12</accession>
<dbReference type="GO" id="GO:0030983">
    <property type="term" value="F:mismatched DNA binding"/>
    <property type="evidence" value="ECO:0007669"/>
    <property type="project" value="InterPro"/>
</dbReference>
<dbReference type="SMART" id="SM00534">
    <property type="entry name" value="MUTSac"/>
    <property type="match status" value="1"/>
</dbReference>
<dbReference type="Pfam" id="PF00488">
    <property type="entry name" value="MutS_V"/>
    <property type="match status" value="1"/>
</dbReference>
<dbReference type="InterPro" id="IPR027417">
    <property type="entry name" value="P-loop_NTPase"/>
</dbReference>
<dbReference type="SUPFAM" id="SSF48334">
    <property type="entry name" value="DNA repair protein MutS, domain III"/>
    <property type="match status" value="1"/>
</dbReference>
<dbReference type="PANTHER" id="PTHR48466">
    <property type="entry name" value="OS10G0509000 PROTEIN-RELATED"/>
    <property type="match status" value="1"/>
</dbReference>
<dbReference type="SUPFAM" id="SSF52540">
    <property type="entry name" value="P-loop containing nucleoside triphosphate hydrolases"/>
    <property type="match status" value="1"/>
</dbReference>
<gene>
    <name evidence="5" type="ORF">METZ01_LOCUS254193</name>
</gene>
<dbReference type="InterPro" id="IPR045076">
    <property type="entry name" value="MutS"/>
</dbReference>
<dbReference type="EMBL" id="UINC01068596">
    <property type="protein sequence ID" value="SVC01339.1"/>
    <property type="molecule type" value="Genomic_DNA"/>
</dbReference>
<evidence type="ECO:0000256" key="1">
    <source>
        <dbReference type="ARBA" id="ARBA00022741"/>
    </source>
</evidence>
<dbReference type="GO" id="GO:0140664">
    <property type="term" value="F:ATP-dependent DNA damage sensor activity"/>
    <property type="evidence" value="ECO:0007669"/>
    <property type="project" value="InterPro"/>
</dbReference>
<evidence type="ECO:0000259" key="4">
    <source>
        <dbReference type="SMART" id="SM00534"/>
    </source>
</evidence>
<evidence type="ECO:0000256" key="2">
    <source>
        <dbReference type="ARBA" id="ARBA00022840"/>
    </source>
</evidence>
<dbReference type="GO" id="GO:0006298">
    <property type="term" value="P:mismatch repair"/>
    <property type="evidence" value="ECO:0007669"/>
    <property type="project" value="InterPro"/>
</dbReference>
<reference evidence="5" key="1">
    <citation type="submission" date="2018-05" db="EMBL/GenBank/DDBJ databases">
        <authorList>
            <person name="Lanie J.A."/>
            <person name="Ng W.-L."/>
            <person name="Kazmierczak K.M."/>
            <person name="Andrzejewski T.M."/>
            <person name="Davidsen T.M."/>
            <person name="Wayne K.J."/>
            <person name="Tettelin H."/>
            <person name="Glass J.I."/>
            <person name="Rusch D."/>
            <person name="Podicherti R."/>
            <person name="Tsui H.-C.T."/>
            <person name="Winkler M.E."/>
        </authorList>
    </citation>
    <scope>NUCLEOTIDE SEQUENCE</scope>
</reference>
<feature type="non-terminal residue" evidence="5">
    <location>
        <position position="1"/>
    </location>
</feature>
<evidence type="ECO:0000256" key="3">
    <source>
        <dbReference type="ARBA" id="ARBA00023125"/>
    </source>
</evidence>
<feature type="domain" description="DNA mismatch repair proteins mutS family" evidence="4">
    <location>
        <begin position="241"/>
        <end position="355"/>
    </location>
</feature>
<proteinExistence type="predicted"/>
<organism evidence="5">
    <name type="scientific">marine metagenome</name>
    <dbReference type="NCBI Taxonomy" id="408172"/>
    <lineage>
        <taxon>unclassified sequences</taxon>
        <taxon>metagenomes</taxon>
        <taxon>ecological metagenomes</taxon>
    </lineage>
</organism>